<protein>
    <submittedName>
        <fullName evidence="4">Xanthine dehydrogenase</fullName>
    </submittedName>
</protein>
<dbReference type="InterPro" id="IPR006058">
    <property type="entry name" value="2Fe2S_fd_BS"/>
</dbReference>
<dbReference type="EMBL" id="LKEY01045638">
    <property type="protein sequence ID" value="KYN50618.1"/>
    <property type="molecule type" value="Genomic_DNA"/>
</dbReference>
<dbReference type="InterPro" id="IPR016208">
    <property type="entry name" value="Ald_Oxase/xanthine_DH-like"/>
</dbReference>
<evidence type="ECO:0000256" key="2">
    <source>
        <dbReference type="ARBA" id="ARBA00023004"/>
    </source>
</evidence>
<dbReference type="PANTHER" id="PTHR45444">
    <property type="entry name" value="XANTHINE DEHYDROGENASE"/>
    <property type="match status" value="1"/>
</dbReference>
<name>A0A151K459_9HYME</name>
<dbReference type="Pfam" id="PF01799">
    <property type="entry name" value="Fer2_2"/>
    <property type="match status" value="1"/>
</dbReference>
<evidence type="ECO:0000313" key="4">
    <source>
        <dbReference type="EMBL" id="KYN50618.1"/>
    </source>
</evidence>
<dbReference type="PANTHER" id="PTHR45444:SF3">
    <property type="entry name" value="XANTHINE DEHYDROGENASE"/>
    <property type="match status" value="1"/>
</dbReference>
<sequence>MCHAGDCGACVVSVTFKDKTIAVNSCLVLVLTCDSWNIVTTEGLGNKRNGYHAIQATLAKKNGSQCGYCSPGMVMNMYRYELLKLLINFYIKEILYFGHITFLTL</sequence>
<reference evidence="4 5" key="1">
    <citation type="submission" date="2015-09" db="EMBL/GenBank/DDBJ databases">
        <title>Trachymyrmex cornetzi WGS genome.</title>
        <authorList>
            <person name="Nygaard S."/>
            <person name="Hu H."/>
            <person name="Boomsma J."/>
            <person name="Zhang G."/>
        </authorList>
    </citation>
    <scope>NUCLEOTIDE SEQUENCE [LARGE SCALE GENOMIC DNA]</scope>
    <source>
        <strain evidence="4">Tcor2-1</strain>
        <tissue evidence="4">Whole body</tissue>
    </source>
</reference>
<keyword evidence="5" id="KW-1185">Reference proteome</keyword>
<comment type="caution">
    <text evidence="4">The sequence shown here is derived from an EMBL/GenBank/DDBJ whole genome shotgun (WGS) entry which is preliminary data.</text>
</comment>
<dbReference type="PROSITE" id="PS00197">
    <property type="entry name" value="2FE2S_FER_1"/>
    <property type="match status" value="1"/>
</dbReference>
<dbReference type="AlphaFoldDB" id="A0A151K459"/>
<dbReference type="GO" id="GO:0005506">
    <property type="term" value="F:iron ion binding"/>
    <property type="evidence" value="ECO:0007669"/>
    <property type="project" value="InterPro"/>
</dbReference>
<keyword evidence="1" id="KW-0479">Metal-binding</keyword>
<evidence type="ECO:0000256" key="1">
    <source>
        <dbReference type="ARBA" id="ARBA00022723"/>
    </source>
</evidence>
<evidence type="ECO:0000259" key="3">
    <source>
        <dbReference type="Pfam" id="PF01799"/>
    </source>
</evidence>
<dbReference type="Proteomes" id="UP000078492">
    <property type="component" value="Unassembled WGS sequence"/>
</dbReference>
<accession>A0A151K459</accession>
<dbReference type="GO" id="GO:0016491">
    <property type="term" value="F:oxidoreductase activity"/>
    <property type="evidence" value="ECO:0007669"/>
    <property type="project" value="InterPro"/>
</dbReference>
<dbReference type="Gene3D" id="1.10.150.120">
    <property type="entry name" value="[2Fe-2S]-binding domain"/>
    <property type="match status" value="1"/>
</dbReference>
<proteinExistence type="predicted"/>
<dbReference type="InterPro" id="IPR002888">
    <property type="entry name" value="2Fe-2S-bd"/>
</dbReference>
<dbReference type="Gene3D" id="3.10.20.30">
    <property type="match status" value="1"/>
</dbReference>
<feature type="domain" description="[2Fe-2S]-binding" evidence="3">
    <location>
        <begin position="40"/>
        <end position="79"/>
    </location>
</feature>
<keyword evidence="2" id="KW-0408">Iron</keyword>
<evidence type="ECO:0000313" key="5">
    <source>
        <dbReference type="Proteomes" id="UP000078492"/>
    </source>
</evidence>
<dbReference type="SUPFAM" id="SSF54292">
    <property type="entry name" value="2Fe-2S ferredoxin-like"/>
    <property type="match status" value="1"/>
</dbReference>
<gene>
    <name evidence="4" type="ORF">ALC57_12528</name>
</gene>
<dbReference type="InterPro" id="IPR036884">
    <property type="entry name" value="2Fe-2S-bd_dom_sf"/>
</dbReference>
<organism evidence="4 5">
    <name type="scientific">Trachymyrmex cornetzi</name>
    <dbReference type="NCBI Taxonomy" id="471704"/>
    <lineage>
        <taxon>Eukaryota</taxon>
        <taxon>Metazoa</taxon>
        <taxon>Ecdysozoa</taxon>
        <taxon>Arthropoda</taxon>
        <taxon>Hexapoda</taxon>
        <taxon>Insecta</taxon>
        <taxon>Pterygota</taxon>
        <taxon>Neoptera</taxon>
        <taxon>Endopterygota</taxon>
        <taxon>Hymenoptera</taxon>
        <taxon>Apocrita</taxon>
        <taxon>Aculeata</taxon>
        <taxon>Formicoidea</taxon>
        <taxon>Formicidae</taxon>
        <taxon>Myrmicinae</taxon>
        <taxon>Trachymyrmex</taxon>
    </lineage>
</organism>
<dbReference type="STRING" id="471704.A0A151K459"/>
<dbReference type="InterPro" id="IPR012675">
    <property type="entry name" value="Beta-grasp_dom_sf"/>
</dbReference>
<dbReference type="GO" id="GO:0051537">
    <property type="term" value="F:2 iron, 2 sulfur cluster binding"/>
    <property type="evidence" value="ECO:0007669"/>
    <property type="project" value="InterPro"/>
</dbReference>
<dbReference type="InterPro" id="IPR036010">
    <property type="entry name" value="2Fe-2S_ferredoxin-like_sf"/>
</dbReference>
<dbReference type="SUPFAM" id="SSF47741">
    <property type="entry name" value="CO dehydrogenase ISP C-domain like"/>
    <property type="match status" value="1"/>
</dbReference>